<organism evidence="3 4">
    <name type="scientific">Botrytis fragariae</name>
    <dbReference type="NCBI Taxonomy" id="1964551"/>
    <lineage>
        <taxon>Eukaryota</taxon>
        <taxon>Fungi</taxon>
        <taxon>Dikarya</taxon>
        <taxon>Ascomycota</taxon>
        <taxon>Pezizomycotina</taxon>
        <taxon>Leotiomycetes</taxon>
        <taxon>Helotiales</taxon>
        <taxon>Sclerotiniaceae</taxon>
        <taxon>Botrytis</taxon>
    </lineage>
</organism>
<dbReference type="PANTHER" id="PTHR35910">
    <property type="entry name" value="2EXR DOMAIN-CONTAINING PROTEIN"/>
    <property type="match status" value="1"/>
</dbReference>
<dbReference type="RefSeq" id="XP_037188240.1">
    <property type="nucleotide sequence ID" value="XM_037341428.1"/>
</dbReference>
<keyword evidence="4" id="KW-1185">Reference proteome</keyword>
<accession>A0A8H6AKH6</accession>
<dbReference type="AlphaFoldDB" id="A0A8H6AKH6"/>
<proteinExistence type="predicted"/>
<dbReference type="OrthoDB" id="3473305at2759"/>
<evidence type="ECO:0000259" key="2">
    <source>
        <dbReference type="Pfam" id="PF20150"/>
    </source>
</evidence>
<sequence length="409" mass="47557">MYHVTLKEHRLDCSYKMSMLGCFKSLRRIKLILHPDETVNTNDLSKKEYSNWFIERRWTGKAKLEFVWEKEDDDAMDHSNNMTPKPSSGSGAKNSPPKKTQRKEPRTKEPRAKKSQAVKPQAVKPQAVKKPQGVDQGTQTTGPPELTEFTLFPKLPLEVQRNIWRSSFESRKVELRCGYVRPTPLNQPLPFNYPFEQLGRDQLVCKQLKIPPISKVPVAFVNRESRAETLRHYVRLYQDLHSPEHGTNLRYPCTIYFNPKIDTPIFYGNKPQYAFDKISLSLERLFPSYDPLAVKVMRSIRNVEIEFAGSFISNQDSYDLDGCRDALAMFENLETVLMLSTNTHPDPSFDIQAFLTQYFRRDENYPSRDRTTRVRLRFWSPPDWLLQVAASRSLPDWLLQVAASRPHDA</sequence>
<evidence type="ECO:0000256" key="1">
    <source>
        <dbReference type="SAM" id="MobiDB-lite"/>
    </source>
</evidence>
<comment type="caution">
    <text evidence="3">The sequence shown here is derived from an EMBL/GenBank/DDBJ whole genome shotgun (WGS) entry which is preliminary data.</text>
</comment>
<gene>
    <name evidence="3" type="ORF">Bfra_011099</name>
</gene>
<dbReference type="InterPro" id="IPR045518">
    <property type="entry name" value="2EXR"/>
</dbReference>
<dbReference type="GeneID" id="59265120"/>
<name>A0A8H6AKH6_9HELO</name>
<dbReference type="Pfam" id="PF20150">
    <property type="entry name" value="2EXR"/>
    <property type="match status" value="1"/>
</dbReference>
<feature type="compositionally biased region" description="Basic and acidic residues" evidence="1">
    <location>
        <begin position="102"/>
        <end position="112"/>
    </location>
</feature>
<evidence type="ECO:0000313" key="4">
    <source>
        <dbReference type="Proteomes" id="UP000531561"/>
    </source>
</evidence>
<evidence type="ECO:0000313" key="3">
    <source>
        <dbReference type="EMBL" id="KAF5869291.1"/>
    </source>
</evidence>
<feature type="domain" description="2EXR" evidence="2">
    <location>
        <begin position="149"/>
        <end position="263"/>
    </location>
</feature>
<protein>
    <recommendedName>
        <fullName evidence="2">2EXR domain-containing protein</fullName>
    </recommendedName>
</protein>
<feature type="compositionally biased region" description="Polar residues" evidence="1">
    <location>
        <begin position="78"/>
        <end position="93"/>
    </location>
</feature>
<reference evidence="3 4" key="1">
    <citation type="journal article" date="2020" name="Phytopathology">
        <title>A high-quality genome resource of Botrytis fragariae, a new and rapidly spreading fungal pathogen causing strawberry gray mold in the U.S.A.</title>
        <authorList>
            <person name="Wu Y."/>
            <person name="Saski C.A."/>
            <person name="Schnabel G."/>
            <person name="Xiao S."/>
            <person name="Hu M."/>
        </authorList>
    </citation>
    <scope>NUCLEOTIDE SEQUENCE [LARGE SCALE GENOMIC DNA]</scope>
    <source>
        <strain evidence="3 4">BVB16</strain>
    </source>
</reference>
<dbReference type="EMBL" id="JABFCT010000017">
    <property type="protein sequence ID" value="KAF5869291.1"/>
    <property type="molecule type" value="Genomic_DNA"/>
</dbReference>
<dbReference type="Proteomes" id="UP000531561">
    <property type="component" value="Unassembled WGS sequence"/>
</dbReference>
<dbReference type="PANTHER" id="PTHR35910:SF1">
    <property type="entry name" value="2EXR DOMAIN-CONTAINING PROTEIN"/>
    <property type="match status" value="1"/>
</dbReference>
<feature type="region of interest" description="Disordered" evidence="1">
    <location>
        <begin position="75"/>
        <end position="147"/>
    </location>
</feature>